<accession>A0ABW6CTJ1</accession>
<feature type="chain" id="PRO_5045930366" evidence="1">
    <location>
        <begin position="24"/>
        <end position="226"/>
    </location>
</feature>
<dbReference type="EMBL" id="JAOTJD010000055">
    <property type="protein sequence ID" value="MFD3266365.1"/>
    <property type="molecule type" value="Genomic_DNA"/>
</dbReference>
<evidence type="ECO:0000256" key="1">
    <source>
        <dbReference type="SAM" id="SignalP"/>
    </source>
</evidence>
<dbReference type="PROSITE" id="PS51257">
    <property type="entry name" value="PROKAR_LIPOPROTEIN"/>
    <property type="match status" value="1"/>
</dbReference>
<reference evidence="2 3" key="1">
    <citation type="submission" date="2022-09" db="EMBL/GenBank/DDBJ databases">
        <title>New species of Phenylobacterium.</title>
        <authorList>
            <person name="Mieszkin S."/>
        </authorList>
    </citation>
    <scope>NUCLEOTIDE SEQUENCE [LARGE SCALE GENOMIC DNA]</scope>
    <source>
        <strain evidence="2 3">HK31-G</strain>
    </source>
</reference>
<dbReference type="RefSeq" id="WP_377371618.1">
    <property type="nucleotide sequence ID" value="NZ_JAOTJD010000055.1"/>
</dbReference>
<dbReference type="InterPro" id="IPR013361">
    <property type="entry name" value="Pilus_CpaD"/>
</dbReference>
<gene>
    <name evidence="2" type="ORF">OCL97_20680</name>
</gene>
<dbReference type="Proteomes" id="UP001598130">
    <property type="component" value="Unassembled WGS sequence"/>
</dbReference>
<dbReference type="Pfam" id="PF09476">
    <property type="entry name" value="Pilus_CpaD"/>
    <property type="match status" value="1"/>
</dbReference>
<name>A0ABW6CTJ1_9CAUL</name>
<evidence type="ECO:0000313" key="2">
    <source>
        <dbReference type="EMBL" id="MFD3266365.1"/>
    </source>
</evidence>
<comment type="caution">
    <text evidence="2">The sequence shown here is derived from an EMBL/GenBank/DDBJ whole genome shotgun (WGS) entry which is preliminary data.</text>
</comment>
<sequence length="226" mass="23266">MNTPLKTAAILSALALSACGTTAAPSRLVEARTPTEHFQATATEQAEEIALAVNGHGLSSNQAAALAGYVDTWRRESGGSITIQTPAGGADTTAAYRAGEATRGFLVSQGVPAAAILMAGYDGAAENGAPVRVAYARYQAVVPRCGEQWTNIARSARNEVQPNFGCAITANMAAQVANPADLVRPADMGPADSQRRLFALDKYRKGEITSSAADDQAKGAVSSVGK</sequence>
<organism evidence="2 3">
    <name type="scientific">Phenylobacterium ferrooxidans</name>
    <dbReference type="NCBI Taxonomy" id="2982689"/>
    <lineage>
        <taxon>Bacteria</taxon>
        <taxon>Pseudomonadati</taxon>
        <taxon>Pseudomonadota</taxon>
        <taxon>Alphaproteobacteria</taxon>
        <taxon>Caulobacterales</taxon>
        <taxon>Caulobacteraceae</taxon>
        <taxon>Phenylobacterium</taxon>
    </lineage>
</organism>
<dbReference type="InterPro" id="IPR019027">
    <property type="entry name" value="Pilus_biogenesis_CpaD-related"/>
</dbReference>
<proteinExistence type="predicted"/>
<evidence type="ECO:0000313" key="3">
    <source>
        <dbReference type="Proteomes" id="UP001598130"/>
    </source>
</evidence>
<keyword evidence="1" id="KW-0732">Signal</keyword>
<keyword evidence="3" id="KW-1185">Reference proteome</keyword>
<feature type="signal peptide" evidence="1">
    <location>
        <begin position="1"/>
        <end position="23"/>
    </location>
</feature>
<protein>
    <submittedName>
        <fullName evidence="2">CpaD family pilus assembly protein</fullName>
    </submittedName>
</protein>
<dbReference type="NCBIfam" id="TIGR02522">
    <property type="entry name" value="pilus_cpaD"/>
    <property type="match status" value="1"/>
</dbReference>